<protein>
    <submittedName>
        <fullName evidence="3">Uncharacterized protein</fullName>
    </submittedName>
</protein>
<feature type="region of interest" description="Disordered" evidence="1">
    <location>
        <begin position="301"/>
        <end position="326"/>
    </location>
</feature>
<dbReference type="AlphaFoldDB" id="E3LX09"/>
<evidence type="ECO:0000256" key="1">
    <source>
        <dbReference type="SAM" id="MobiDB-lite"/>
    </source>
</evidence>
<dbReference type="Proteomes" id="UP000008281">
    <property type="component" value="Unassembled WGS sequence"/>
</dbReference>
<proteinExistence type="predicted"/>
<feature type="compositionally biased region" description="Basic and acidic residues" evidence="1">
    <location>
        <begin position="317"/>
        <end position="326"/>
    </location>
</feature>
<feature type="region of interest" description="Disordered" evidence="1">
    <location>
        <begin position="167"/>
        <end position="196"/>
    </location>
</feature>
<organism evidence="4">
    <name type="scientific">Caenorhabditis remanei</name>
    <name type="common">Caenorhabditis vulgaris</name>
    <dbReference type="NCBI Taxonomy" id="31234"/>
    <lineage>
        <taxon>Eukaryota</taxon>
        <taxon>Metazoa</taxon>
        <taxon>Ecdysozoa</taxon>
        <taxon>Nematoda</taxon>
        <taxon>Chromadorea</taxon>
        <taxon>Rhabditida</taxon>
        <taxon>Rhabditina</taxon>
        <taxon>Rhabditomorpha</taxon>
        <taxon>Rhabditoidea</taxon>
        <taxon>Rhabditidae</taxon>
        <taxon>Peloderinae</taxon>
        <taxon>Caenorhabditis</taxon>
    </lineage>
</organism>
<reference evidence="3" key="1">
    <citation type="submission" date="2007-07" db="EMBL/GenBank/DDBJ databases">
        <title>PCAP assembly of the Caenorhabditis remanei genome.</title>
        <authorList>
            <consortium name="The Caenorhabditis remanei Sequencing Consortium"/>
            <person name="Wilson R.K."/>
        </authorList>
    </citation>
    <scope>NUCLEOTIDE SEQUENCE [LARGE SCALE GENOMIC DNA]</scope>
    <source>
        <strain evidence="3">PB4641</strain>
    </source>
</reference>
<dbReference type="EMBL" id="DS268417">
    <property type="protein sequence ID" value="EFO83724.1"/>
    <property type="molecule type" value="Genomic_DNA"/>
</dbReference>
<feature type="compositionally biased region" description="Acidic residues" evidence="1">
    <location>
        <begin position="187"/>
        <end position="196"/>
    </location>
</feature>
<evidence type="ECO:0000313" key="4">
    <source>
        <dbReference type="Proteomes" id="UP000008281"/>
    </source>
</evidence>
<evidence type="ECO:0000313" key="3">
    <source>
        <dbReference type="EMBL" id="EFO83724.1"/>
    </source>
</evidence>
<sequence length="326" mass="36510">MACRAWALRWVVKIGDMAQKFRVQSYDHLFTSDFAGRMDQVEWEIKEIVGELVNKVGETERTEGGVTRAKLDVEIPRLYTMDPNGPRLFGEDIMKLIKNNVSSGVPYSNCRVGIMLESDETSESVLELDNPKVATYLNPPSGSRRKRKFDMASLLDLMAFGKKSKTVKEKGEKEAANDLFDSAAEKEETEETEEEDVIKPQRSNIMNVIICYNKCLGWGPQPAYCYPNNNANAYNNPDPKTSPPVTTTMSLETTEFLTITSTTGSNTKTIIVTCCIIGVVILLCIGIALFYFRRKKASSGTKDINSVESNSKGKKKNEKDAQFARY</sequence>
<feature type="compositionally biased region" description="Basic and acidic residues" evidence="1">
    <location>
        <begin position="167"/>
        <end position="176"/>
    </location>
</feature>
<keyword evidence="2" id="KW-0472">Membrane</keyword>
<keyword evidence="2" id="KW-1133">Transmembrane helix</keyword>
<name>E3LX09_CAERE</name>
<keyword evidence="4" id="KW-1185">Reference proteome</keyword>
<dbReference type="HOGENOM" id="CLU_853202_0_0_1"/>
<accession>E3LX09</accession>
<feature type="transmembrane region" description="Helical" evidence="2">
    <location>
        <begin position="270"/>
        <end position="292"/>
    </location>
</feature>
<evidence type="ECO:0000256" key="2">
    <source>
        <dbReference type="SAM" id="Phobius"/>
    </source>
</evidence>
<dbReference type="InParanoid" id="E3LX09"/>
<keyword evidence="2" id="KW-0812">Transmembrane</keyword>
<gene>
    <name evidence="3" type="ORF">CRE_02800</name>
</gene>